<gene>
    <name evidence="2" type="ORF">C2S_6227</name>
</gene>
<feature type="region of interest" description="Disordered" evidence="1">
    <location>
        <begin position="32"/>
        <end position="76"/>
    </location>
</feature>
<dbReference type="SUPFAM" id="SSF57701">
    <property type="entry name" value="Zn2/Cys6 DNA-binding domain"/>
    <property type="match status" value="1"/>
</dbReference>
<dbReference type="GO" id="GO:0000981">
    <property type="term" value="F:DNA-binding transcription factor activity, RNA polymerase II-specific"/>
    <property type="evidence" value="ECO:0007669"/>
    <property type="project" value="InterPro"/>
</dbReference>
<dbReference type="Proteomes" id="UP000760494">
    <property type="component" value="Unassembled WGS sequence"/>
</dbReference>
<sequence>MASESPTAEACPVRKRVSTACEACRATKIKCQPSEQPGKGVSSPRKNAYREQARERAEEGQNSRKYSVALGNQADR</sequence>
<dbReference type="InterPro" id="IPR036864">
    <property type="entry name" value="Zn2-C6_fun-type_DNA-bd_sf"/>
</dbReference>
<dbReference type="EMBL" id="CABFJX010000157">
    <property type="protein sequence ID" value="VTT65964.1"/>
    <property type="molecule type" value="Genomic_DNA"/>
</dbReference>
<accession>A0A9Q9RKF0</accession>
<dbReference type="Gene3D" id="4.10.240.10">
    <property type="entry name" value="Zn(2)-C6 fungal-type DNA-binding domain"/>
    <property type="match status" value="1"/>
</dbReference>
<comment type="caution">
    <text evidence="2">The sequence shown here is derived from an EMBL/GenBank/DDBJ whole genome shotgun (WGS) entry which is preliminary data.</text>
</comment>
<organism evidence="2 3">
    <name type="scientific">Fusarium fujikuroi</name>
    <name type="common">Bakanae and foot rot disease fungus</name>
    <name type="synonym">Gibberella fujikuroi</name>
    <dbReference type="NCBI Taxonomy" id="5127"/>
    <lineage>
        <taxon>Eukaryota</taxon>
        <taxon>Fungi</taxon>
        <taxon>Dikarya</taxon>
        <taxon>Ascomycota</taxon>
        <taxon>Pezizomycotina</taxon>
        <taxon>Sordariomycetes</taxon>
        <taxon>Hypocreomycetidae</taxon>
        <taxon>Hypocreales</taxon>
        <taxon>Nectriaceae</taxon>
        <taxon>Fusarium</taxon>
        <taxon>Fusarium fujikuroi species complex</taxon>
    </lineage>
</organism>
<name>A0A9Q9RKF0_FUSFU</name>
<evidence type="ECO:0000256" key="1">
    <source>
        <dbReference type="SAM" id="MobiDB-lite"/>
    </source>
</evidence>
<reference evidence="2" key="1">
    <citation type="submission" date="2019-05" db="EMBL/GenBank/DDBJ databases">
        <authorList>
            <person name="Piombo E."/>
        </authorList>
    </citation>
    <scope>NUCLEOTIDE SEQUENCE</scope>
    <source>
        <strain evidence="2">C2S</strain>
    </source>
</reference>
<dbReference type="AlphaFoldDB" id="A0A9Q9RKF0"/>
<evidence type="ECO:0008006" key="4">
    <source>
        <dbReference type="Google" id="ProtNLM"/>
    </source>
</evidence>
<feature type="compositionally biased region" description="Basic and acidic residues" evidence="1">
    <location>
        <begin position="48"/>
        <end position="62"/>
    </location>
</feature>
<evidence type="ECO:0000313" key="3">
    <source>
        <dbReference type="Proteomes" id="UP000760494"/>
    </source>
</evidence>
<dbReference type="GO" id="GO:0008270">
    <property type="term" value="F:zinc ion binding"/>
    <property type="evidence" value="ECO:0007669"/>
    <property type="project" value="InterPro"/>
</dbReference>
<protein>
    <recommendedName>
        <fullName evidence="4">Zn(2)-C6 fungal-type domain-containing protein</fullName>
    </recommendedName>
</protein>
<evidence type="ECO:0000313" key="2">
    <source>
        <dbReference type="EMBL" id="VTT65964.1"/>
    </source>
</evidence>
<proteinExistence type="predicted"/>